<feature type="compositionally biased region" description="Acidic residues" evidence="10">
    <location>
        <begin position="36"/>
        <end position="45"/>
    </location>
</feature>
<comment type="similarity">
    <text evidence="9">Belongs to the HEY family.</text>
</comment>
<feature type="domain" description="BHLH" evidence="11">
    <location>
        <begin position="65"/>
        <end position="120"/>
    </location>
</feature>
<protein>
    <recommendedName>
        <fullName evidence="15">Hairy/enhancer-of-split related with YRPW motif protein</fullName>
    </recommendedName>
</protein>
<evidence type="ECO:0000259" key="12">
    <source>
        <dbReference type="PROSITE" id="PS51054"/>
    </source>
</evidence>
<evidence type="ECO:0000256" key="4">
    <source>
        <dbReference type="ARBA" id="ARBA00022976"/>
    </source>
</evidence>
<dbReference type="GO" id="GO:0005634">
    <property type="term" value="C:nucleus"/>
    <property type="evidence" value="ECO:0007669"/>
    <property type="project" value="UniProtKB-SubCell"/>
</dbReference>
<dbReference type="InterPro" id="IPR036638">
    <property type="entry name" value="HLH_DNA-bd_sf"/>
</dbReference>
<evidence type="ECO:0000256" key="3">
    <source>
        <dbReference type="ARBA" id="ARBA00022491"/>
    </source>
</evidence>
<dbReference type="EMBL" id="OU963866">
    <property type="protein sequence ID" value="CAH0390614.1"/>
    <property type="molecule type" value="Genomic_DNA"/>
</dbReference>
<dbReference type="OrthoDB" id="6371181at2759"/>
<dbReference type="Gene3D" id="6.10.250.980">
    <property type="match status" value="1"/>
</dbReference>
<keyword evidence="14" id="KW-1185">Reference proteome</keyword>
<dbReference type="AlphaFoldDB" id="A0A9P0ADU2"/>
<dbReference type="PANTHER" id="PTHR10985">
    <property type="entry name" value="BASIC HELIX-LOOP-HELIX TRANSCRIPTION FACTOR, HES-RELATED"/>
    <property type="match status" value="1"/>
</dbReference>
<feature type="compositionally biased region" description="Low complexity" evidence="10">
    <location>
        <begin position="283"/>
        <end position="293"/>
    </location>
</feature>
<dbReference type="SUPFAM" id="SSF158457">
    <property type="entry name" value="Orange domain-like"/>
    <property type="match status" value="1"/>
</dbReference>
<dbReference type="GO" id="GO:0007219">
    <property type="term" value="P:Notch signaling pathway"/>
    <property type="evidence" value="ECO:0007669"/>
    <property type="project" value="UniProtKB-KW"/>
</dbReference>
<proteinExistence type="inferred from homology"/>
<sequence length="345" mass="38351">MNPEQNAFHWSYPHWGPASNIPQPRSTHSMKRSISESDDCDDAFSEDSKDHCSSPGDADSCQMLSRKKRRGIIEKRRRDRINSSLTELRRLVPSAYEKQGSAKLEKAEILQMTVDHLKMIHAKGMDALAYDPSKKNSYAMDYHNIGFRECAAEVARYLVTVEGLDIQDPLRLRLMSHLQCFAAQRELATKQPTGWYPGNPPATPTPGNLYATPTPMSPVTHQLLPPSAIPHHHNTHNSSLDSSGSSLANSSMNSSSFNNSANSNTSCESSPPMVKSDPHSSAPTTLTPLTTVTSAGNYHHSYHHQNPSMNPHYHHNLPPTPQSNYSHSQSAQMKPYRPWGAEVAY</sequence>
<organism evidence="13 14">
    <name type="scientific">Bemisia tabaci</name>
    <name type="common">Sweetpotato whitefly</name>
    <name type="synonym">Aleurodes tabaci</name>
    <dbReference type="NCBI Taxonomy" id="7038"/>
    <lineage>
        <taxon>Eukaryota</taxon>
        <taxon>Metazoa</taxon>
        <taxon>Ecdysozoa</taxon>
        <taxon>Arthropoda</taxon>
        <taxon>Hexapoda</taxon>
        <taxon>Insecta</taxon>
        <taxon>Pterygota</taxon>
        <taxon>Neoptera</taxon>
        <taxon>Paraneoptera</taxon>
        <taxon>Hemiptera</taxon>
        <taxon>Sternorrhyncha</taxon>
        <taxon>Aleyrodoidea</taxon>
        <taxon>Aleyrodidae</taxon>
        <taxon>Aleyrodinae</taxon>
        <taxon>Bemisia</taxon>
    </lineage>
</organism>
<gene>
    <name evidence="13" type="ORF">BEMITA_LOCUS9319</name>
</gene>
<dbReference type="GO" id="GO:0046983">
    <property type="term" value="F:protein dimerization activity"/>
    <property type="evidence" value="ECO:0007669"/>
    <property type="project" value="InterPro"/>
</dbReference>
<evidence type="ECO:0000256" key="1">
    <source>
        <dbReference type="ARBA" id="ARBA00004123"/>
    </source>
</evidence>
<evidence type="ECO:0000256" key="7">
    <source>
        <dbReference type="ARBA" id="ARBA00023163"/>
    </source>
</evidence>
<keyword evidence="8" id="KW-0539">Nucleus</keyword>
<reference evidence="13" key="1">
    <citation type="submission" date="2021-12" db="EMBL/GenBank/DDBJ databases">
        <authorList>
            <person name="King R."/>
        </authorList>
    </citation>
    <scope>NUCLEOTIDE SEQUENCE</scope>
</reference>
<dbReference type="GO" id="GO:0003677">
    <property type="term" value="F:DNA binding"/>
    <property type="evidence" value="ECO:0007669"/>
    <property type="project" value="UniProtKB-KW"/>
</dbReference>
<evidence type="ECO:0000313" key="14">
    <source>
        <dbReference type="Proteomes" id="UP001152759"/>
    </source>
</evidence>
<dbReference type="Pfam" id="PF07527">
    <property type="entry name" value="Hairy_orange"/>
    <property type="match status" value="1"/>
</dbReference>
<evidence type="ECO:0000256" key="2">
    <source>
        <dbReference type="ARBA" id="ARBA00022473"/>
    </source>
</evidence>
<dbReference type="SMART" id="SM00511">
    <property type="entry name" value="ORANGE"/>
    <property type="match status" value="1"/>
</dbReference>
<dbReference type="InterPro" id="IPR050370">
    <property type="entry name" value="HES_HEY"/>
</dbReference>
<keyword evidence="4" id="KW-0914">Notch signaling pathway</keyword>
<dbReference type="GO" id="GO:0006355">
    <property type="term" value="P:regulation of DNA-templated transcription"/>
    <property type="evidence" value="ECO:0007669"/>
    <property type="project" value="InterPro"/>
</dbReference>
<dbReference type="PROSITE" id="PS51054">
    <property type="entry name" value="ORANGE"/>
    <property type="match status" value="1"/>
</dbReference>
<feature type="compositionally biased region" description="Polar residues" evidence="10">
    <location>
        <begin position="322"/>
        <end position="332"/>
    </location>
</feature>
<dbReference type="CDD" id="cd19748">
    <property type="entry name" value="bHLH-O_HEY1"/>
    <property type="match status" value="1"/>
</dbReference>
<dbReference type="Proteomes" id="UP001152759">
    <property type="component" value="Chromosome 5"/>
</dbReference>
<evidence type="ECO:0008006" key="15">
    <source>
        <dbReference type="Google" id="ProtNLM"/>
    </source>
</evidence>
<dbReference type="SUPFAM" id="SSF47459">
    <property type="entry name" value="HLH, helix-loop-helix DNA-binding domain"/>
    <property type="match status" value="1"/>
</dbReference>
<dbReference type="FunFam" id="4.10.280.10:FF:000012">
    <property type="entry name" value="hairy/enhancer-of-split related with YRPW motif protein 1"/>
    <property type="match status" value="1"/>
</dbReference>
<comment type="subcellular location">
    <subcellularLocation>
        <location evidence="1">Nucleus</location>
    </subcellularLocation>
</comment>
<accession>A0A9P0ADU2</accession>
<evidence type="ECO:0000256" key="10">
    <source>
        <dbReference type="SAM" id="MobiDB-lite"/>
    </source>
</evidence>
<keyword evidence="5" id="KW-0805">Transcription regulation</keyword>
<feature type="compositionally biased region" description="Low complexity" evidence="10">
    <location>
        <begin position="236"/>
        <end position="266"/>
    </location>
</feature>
<evidence type="ECO:0000256" key="8">
    <source>
        <dbReference type="ARBA" id="ARBA00023242"/>
    </source>
</evidence>
<feature type="domain" description="Orange" evidence="12">
    <location>
        <begin position="146"/>
        <end position="178"/>
    </location>
</feature>
<evidence type="ECO:0000256" key="5">
    <source>
        <dbReference type="ARBA" id="ARBA00023015"/>
    </source>
</evidence>
<keyword evidence="7" id="KW-0804">Transcription</keyword>
<dbReference type="SMART" id="SM00353">
    <property type="entry name" value="HLH"/>
    <property type="match status" value="1"/>
</dbReference>
<keyword evidence="6" id="KW-0238">DNA-binding</keyword>
<dbReference type="InterPro" id="IPR011598">
    <property type="entry name" value="bHLH_dom"/>
</dbReference>
<dbReference type="KEGG" id="btab:109040713"/>
<feature type="region of interest" description="Disordered" evidence="10">
    <location>
        <begin position="1"/>
        <end position="61"/>
    </location>
</feature>
<evidence type="ECO:0000256" key="6">
    <source>
        <dbReference type="ARBA" id="ARBA00023125"/>
    </source>
</evidence>
<evidence type="ECO:0000313" key="13">
    <source>
        <dbReference type="EMBL" id="CAH0390614.1"/>
    </source>
</evidence>
<dbReference type="Pfam" id="PF00010">
    <property type="entry name" value="HLH"/>
    <property type="match status" value="1"/>
</dbReference>
<dbReference type="PROSITE" id="PS50888">
    <property type="entry name" value="BHLH"/>
    <property type="match status" value="1"/>
</dbReference>
<dbReference type="InterPro" id="IPR003650">
    <property type="entry name" value="Orange_dom"/>
</dbReference>
<keyword evidence="2" id="KW-0217">Developmental protein</keyword>
<feature type="region of interest" description="Disordered" evidence="10">
    <location>
        <begin position="191"/>
        <end position="345"/>
    </location>
</feature>
<dbReference type="Gene3D" id="4.10.280.10">
    <property type="entry name" value="Helix-loop-helix DNA-binding domain"/>
    <property type="match status" value="1"/>
</dbReference>
<evidence type="ECO:0000259" key="11">
    <source>
        <dbReference type="PROSITE" id="PS50888"/>
    </source>
</evidence>
<dbReference type="GO" id="GO:0032502">
    <property type="term" value="P:developmental process"/>
    <property type="evidence" value="ECO:0007669"/>
    <property type="project" value="UniProtKB-ARBA"/>
</dbReference>
<evidence type="ECO:0000256" key="9">
    <source>
        <dbReference type="ARBA" id="ARBA00038262"/>
    </source>
</evidence>
<keyword evidence="3" id="KW-0678">Repressor</keyword>
<name>A0A9P0ADU2_BEMTA</name>